<dbReference type="Pfam" id="PF05630">
    <property type="entry name" value="NPP1"/>
    <property type="match status" value="1"/>
</dbReference>
<dbReference type="AlphaFoldDB" id="A0A225V9G7"/>
<dbReference type="InterPro" id="IPR008701">
    <property type="entry name" value="NPP1"/>
</dbReference>
<comment type="caution">
    <text evidence="6">The sequence shown here is derived from an EMBL/GenBank/DDBJ whole genome shotgun (WGS) entry which is preliminary data.</text>
</comment>
<keyword evidence="3" id="KW-0964">Secreted</keyword>
<evidence type="ECO:0000256" key="1">
    <source>
        <dbReference type="ARBA" id="ARBA00004613"/>
    </source>
</evidence>
<comment type="similarity">
    <text evidence="2">Belongs to the Necrosis inducing protein (NPP1) family.</text>
</comment>
<comment type="subcellular location">
    <subcellularLocation>
        <location evidence="1">Secreted</location>
    </subcellularLocation>
</comment>
<keyword evidence="4" id="KW-0843">Virulence</keyword>
<dbReference type="GO" id="GO:0005576">
    <property type="term" value="C:extracellular region"/>
    <property type="evidence" value="ECO:0007669"/>
    <property type="project" value="UniProtKB-SubCell"/>
</dbReference>
<evidence type="ECO:0000256" key="4">
    <source>
        <dbReference type="ARBA" id="ARBA00023026"/>
    </source>
</evidence>
<evidence type="ECO:0000313" key="7">
    <source>
        <dbReference type="Proteomes" id="UP000198211"/>
    </source>
</evidence>
<feature type="signal peptide" evidence="5">
    <location>
        <begin position="1"/>
        <end position="16"/>
    </location>
</feature>
<evidence type="ECO:0000256" key="5">
    <source>
        <dbReference type="SAM" id="SignalP"/>
    </source>
</evidence>
<proteinExistence type="inferred from homology"/>
<evidence type="ECO:0000313" key="6">
    <source>
        <dbReference type="EMBL" id="OWZ02151.1"/>
    </source>
</evidence>
<dbReference type="EMBL" id="NBNE01006355">
    <property type="protein sequence ID" value="OWZ02151.1"/>
    <property type="molecule type" value="Genomic_DNA"/>
</dbReference>
<organism evidence="6 7">
    <name type="scientific">Phytophthora megakarya</name>
    <dbReference type="NCBI Taxonomy" id="4795"/>
    <lineage>
        <taxon>Eukaryota</taxon>
        <taxon>Sar</taxon>
        <taxon>Stramenopiles</taxon>
        <taxon>Oomycota</taxon>
        <taxon>Peronosporomycetes</taxon>
        <taxon>Peronosporales</taxon>
        <taxon>Peronosporaceae</taxon>
        <taxon>Phytophthora</taxon>
    </lineage>
</organism>
<evidence type="ECO:0000256" key="3">
    <source>
        <dbReference type="ARBA" id="ARBA00022525"/>
    </source>
</evidence>
<dbReference type="PIRSF" id="PIRSF029958">
    <property type="entry name" value="Necrosis-inducing_protein"/>
    <property type="match status" value="1"/>
</dbReference>
<accession>A0A225V9G7</accession>
<name>A0A225V9G7_9STRA</name>
<keyword evidence="7" id="KW-1185">Reference proteome</keyword>
<keyword evidence="5" id="KW-0732">Signal</keyword>
<evidence type="ECO:0000256" key="2">
    <source>
        <dbReference type="ARBA" id="ARBA00009520"/>
    </source>
</evidence>
<dbReference type="OrthoDB" id="89086at2759"/>
<dbReference type="PANTHER" id="PTHR33657:SF8">
    <property type="entry name" value="DOMAIN PROTEIN, PUTATIVE (AFU_ORTHOLOGUE AFUA_5G00600)-RELATED"/>
    <property type="match status" value="1"/>
</dbReference>
<dbReference type="PANTHER" id="PTHR33657">
    <property type="entry name" value="DOMAIN PROTEIN, PUTATIVE (AFU_ORTHOLOGUE AFUA_5G00600)-RELATED"/>
    <property type="match status" value="1"/>
</dbReference>
<sequence>MRVLVLLAIAFTSINAASIGHDKVEPFAQPKPITEAEKAAVKFKPSLAVKAGCQPYPVVNAAGDTSAGLKGTGPVDGECQGSPLGSQVYSRSTWYGGKWAIMYAWYFPKDIQDIGLIFKNGARHDWVNLVVWLDNPALAKPTILATSASTHDTEYVISKPPKRSDIIDGTTPKVRYDEDDWDGWHTISQFHEEGEYQDLIQWNQLTEKARDALENTDFGDFAHVPFNNAYFETNLKAASTYSVYRRRRYGGTTTHSIWE</sequence>
<dbReference type="Proteomes" id="UP000198211">
    <property type="component" value="Unassembled WGS sequence"/>
</dbReference>
<protein>
    <submittedName>
        <fullName evidence="6">Necrosis inducing protein NPP1</fullName>
    </submittedName>
</protein>
<dbReference type="STRING" id="4795.A0A225V9G7"/>
<feature type="chain" id="PRO_5012330170" evidence="5">
    <location>
        <begin position="17"/>
        <end position="259"/>
    </location>
</feature>
<reference evidence="7" key="1">
    <citation type="submission" date="2017-03" db="EMBL/GenBank/DDBJ databases">
        <title>Phytopthora megakarya and P. palmivora, two closely related causual agents of cacao black pod achieved similar genome size and gene model numbers by different mechanisms.</title>
        <authorList>
            <person name="Ali S."/>
            <person name="Shao J."/>
            <person name="Larry D.J."/>
            <person name="Kronmiller B."/>
            <person name="Shen D."/>
            <person name="Strem M.D."/>
            <person name="Melnick R.L."/>
            <person name="Guiltinan M.J."/>
            <person name="Tyler B.M."/>
            <person name="Meinhardt L.W."/>
            <person name="Bailey B.A."/>
        </authorList>
    </citation>
    <scope>NUCLEOTIDE SEQUENCE [LARGE SCALE GENOMIC DNA]</scope>
    <source>
        <strain evidence="7">zdho120</strain>
    </source>
</reference>
<gene>
    <name evidence="6" type="ORF">PHMEG_00026334</name>
</gene>